<evidence type="ECO:0000313" key="1">
    <source>
        <dbReference type="EMBL" id="ORC84954.1"/>
    </source>
</evidence>
<dbReference type="VEuPathDB" id="TriTrypDB:TM35_000391280"/>
<dbReference type="RefSeq" id="XP_028879020.1">
    <property type="nucleotide sequence ID" value="XM_029029644.1"/>
</dbReference>
<sequence>MGLKKKKKVSTMRHFRVRFGTRNSAVHRGRTPVQNTLNRTYNIPYAFFFGNFEISLQAPGTAAIEGTSRVDHGFASEWKKQCFTEVSVEKECCASSPKCKTEGV</sequence>
<organism evidence="1 2">
    <name type="scientific">Trypanosoma theileri</name>
    <dbReference type="NCBI Taxonomy" id="67003"/>
    <lineage>
        <taxon>Eukaryota</taxon>
        <taxon>Discoba</taxon>
        <taxon>Euglenozoa</taxon>
        <taxon>Kinetoplastea</taxon>
        <taxon>Metakinetoplastina</taxon>
        <taxon>Trypanosomatida</taxon>
        <taxon>Trypanosomatidae</taxon>
        <taxon>Trypanosoma</taxon>
    </lineage>
</organism>
<evidence type="ECO:0000313" key="2">
    <source>
        <dbReference type="Proteomes" id="UP000192257"/>
    </source>
</evidence>
<comment type="caution">
    <text evidence="1">The sequence shown here is derived from an EMBL/GenBank/DDBJ whole genome shotgun (WGS) entry which is preliminary data.</text>
</comment>
<gene>
    <name evidence="1" type="ORF">TM35_000391280</name>
</gene>
<dbReference type="AlphaFoldDB" id="A0A1X0NJK0"/>
<accession>A0A1X0NJK0</accession>
<name>A0A1X0NJK0_9TRYP</name>
<dbReference type="GeneID" id="39989424"/>
<dbReference type="Proteomes" id="UP000192257">
    <property type="component" value="Unassembled WGS sequence"/>
</dbReference>
<reference evidence="1 2" key="1">
    <citation type="submission" date="2017-03" db="EMBL/GenBank/DDBJ databases">
        <title>An alternative strategy for trypanosome survival in the mammalian bloodstream revealed through genome and transcriptome analysis of the ubiquitous bovine parasite Trypanosoma (Megatrypanum) theileri.</title>
        <authorList>
            <person name="Kelly S."/>
            <person name="Ivens A."/>
            <person name="Mott A."/>
            <person name="O'Neill E."/>
            <person name="Emms D."/>
            <person name="Macleod O."/>
            <person name="Voorheis P."/>
            <person name="Matthews J."/>
            <person name="Matthews K."/>
            <person name="Carrington M."/>
        </authorList>
    </citation>
    <scope>NUCLEOTIDE SEQUENCE [LARGE SCALE GENOMIC DNA]</scope>
    <source>
        <strain evidence="1">Edinburgh</strain>
    </source>
</reference>
<protein>
    <submittedName>
        <fullName evidence="1">Uncharacterized protein</fullName>
    </submittedName>
</protein>
<proteinExistence type="predicted"/>
<dbReference type="EMBL" id="NBCO01000039">
    <property type="protein sequence ID" value="ORC84954.1"/>
    <property type="molecule type" value="Genomic_DNA"/>
</dbReference>
<keyword evidence="2" id="KW-1185">Reference proteome</keyword>